<evidence type="ECO:0008006" key="4">
    <source>
        <dbReference type="Google" id="ProtNLM"/>
    </source>
</evidence>
<dbReference type="AlphaFoldDB" id="A0A140DR72"/>
<gene>
    <name evidence="2" type="ORF">AALO17_00150</name>
</gene>
<evidence type="ECO:0000313" key="2">
    <source>
        <dbReference type="EMBL" id="AMK53149.1"/>
    </source>
</evidence>
<evidence type="ECO:0000256" key="1">
    <source>
        <dbReference type="SAM" id="Coils"/>
    </source>
</evidence>
<name>A0A140DR72_9FIRM</name>
<evidence type="ECO:0000313" key="3">
    <source>
        <dbReference type="Proteomes" id="UP000069771"/>
    </source>
</evidence>
<dbReference type="Proteomes" id="UP000069771">
    <property type="component" value="Chromosome"/>
</dbReference>
<accession>A0A140DR72</accession>
<proteinExistence type="predicted"/>
<feature type="coiled-coil region" evidence="1">
    <location>
        <begin position="128"/>
        <end position="172"/>
    </location>
</feature>
<sequence length="182" mass="21765">MTDSDKTIDVFYDMDIAQICQHFNKSRNTVDKAIAKLVKDNPDKDWKYKNPETRRITIKAEGVERLSTYFRKEKHEVSAVEMELRYENEKLKAIIDEKEKAFSQIETLYNQRLLLELENSKKTYLLETQTKDEKISELESENQKLKTQLSDTESISSKYEELKKKEEEYNSKSFIYRLLHKF</sequence>
<keyword evidence="3" id="KW-1185">Reference proteome</keyword>
<reference evidence="2 3" key="1">
    <citation type="journal article" date="2016" name="Gut Pathog.">
        <title>Whole genome sequencing of "Faecalibaculum rodentium" ALO17, isolated from C57BL/6J laboratory mouse feces.</title>
        <authorList>
            <person name="Lim S."/>
            <person name="Chang D.H."/>
            <person name="Ahn S."/>
            <person name="Kim B.C."/>
        </authorList>
    </citation>
    <scope>NUCLEOTIDE SEQUENCE [LARGE SCALE GENOMIC DNA]</scope>
    <source>
        <strain evidence="2 3">Alo17</strain>
    </source>
</reference>
<keyword evidence="1" id="KW-0175">Coiled coil</keyword>
<organism evidence="2 3">
    <name type="scientific">Faecalibaculum rodentium</name>
    <dbReference type="NCBI Taxonomy" id="1702221"/>
    <lineage>
        <taxon>Bacteria</taxon>
        <taxon>Bacillati</taxon>
        <taxon>Bacillota</taxon>
        <taxon>Erysipelotrichia</taxon>
        <taxon>Erysipelotrichales</taxon>
        <taxon>Erysipelotrichaceae</taxon>
        <taxon>Faecalibaculum</taxon>
    </lineage>
</organism>
<protein>
    <recommendedName>
        <fullName evidence="4">DUF536 domain-containing protein</fullName>
    </recommendedName>
</protein>
<dbReference type="EMBL" id="CP011391">
    <property type="protein sequence ID" value="AMK53149.1"/>
    <property type="molecule type" value="Genomic_DNA"/>
</dbReference>
<dbReference type="KEGG" id="fro:AALO17_00150"/>